<dbReference type="GeneID" id="9051907"/>
<sequence>MYFDEVDGSRQVTIRSPAQRQGELAPARLEEEGRLHFVVLENEDLSVMVVEDSDNLFLRCEELSNETLLDAPSTYRTRSTLPNSSARLTENWRQSKAAPDYSIRLRLLAESETKDCPEQTHAVEVRWTSSPLVRQGPVYDYSKSLFAALDSPQQESYHEELERFQSRGWWEPLHEDGVDGKGGVALPEAIAFPVVQGVKVRPCIDLRRGNAISPPSSYPGDSCAVILAQVRVAIAAIARAARQRQKEGAKPERLSFCTLDAATAFYRIRLHDRTAVIRSLGRRFVARRLVFGLRCGPAVLREALTCLIDDAMLRVSSEINDPLLLHWEYVDDICLLGGHQAVQRLKSEIICLGGSWGFEFTPAKCHLLTFSSEGQVERFDSFRHLGVDFTYREDHPTGQGTLVLRCVTDSDPHSQTFREGQRVCKRSLFRAAGAAFDPLGLHGDRGLAADYIRRVSGKWKAGWDQDVPLGKDEAKTLTIAIGILSARSRDCDHEVSFVADTLEVACDASPFGIGFIATLSSGSSSRVALSSRARALRGPMLNWHQNRKEAYGLAAAHVFADALVPYLNGLGLKFLSDSRTALSWLRGGSKLTCKSVDRLAISRLCEAIADVREAWQRKYMLTPELLHIPAEQNSESDSLSRLAFSWGIPDSIIFEGRGVMHTKAVAVFDEDGGSGSSEDYPTVCDVENQLRVIATVHPASQGVLEFGMEHGRPSRQRLLALQWASPTANFILRSLGSSPPPDVAPVGPATAPIPGVAAELPDFSLADDGLLMKRSQTPKVNGVSATRTCYYVPTDTSEGKQHAHSIVDAYHRETGCLNRRYIRWLVSRCFHIPRLRSFIEVVCGTCEGCRLSSNRRFYSTTDSARSLRTGVQECWYTVSADLAEMGWDRKRRLCAVLVLTCHFSGFTVVSPLKDQKSATVATEMASLFDLLGAPALLRTDGGPCFRGRPLAEMLSLRAVEHRVVSPYAPFSNGLAERAVASVKFLARQLGDKKTWPTTLGKVIRRLNCKPFLDTDLSPFEIFYGRVSRLSPENSLAQGAVDGGAPVARAEVRDEITKLVKAAIAAREQVLSDVRGLRRKGPPPVGSTVVLFNPDTLGRGGRYAPDVYRVHEIVRGVVLRLVNASIPPDEVTSQLIKETHYANVRPCNLPSGGHVE</sequence>
<dbReference type="InParanoid" id="C5LJF3"/>
<dbReference type="OrthoDB" id="10267344at2759"/>
<evidence type="ECO:0000313" key="3">
    <source>
        <dbReference type="Proteomes" id="UP000007800"/>
    </source>
</evidence>
<dbReference type="PANTHER" id="PTHR37984:SF5">
    <property type="entry name" value="PROTEIN NYNRIN-LIKE"/>
    <property type="match status" value="1"/>
</dbReference>
<evidence type="ECO:0000259" key="1">
    <source>
        <dbReference type="PROSITE" id="PS50994"/>
    </source>
</evidence>
<organism evidence="3">
    <name type="scientific">Perkinsus marinus (strain ATCC 50983 / TXsc)</name>
    <dbReference type="NCBI Taxonomy" id="423536"/>
    <lineage>
        <taxon>Eukaryota</taxon>
        <taxon>Sar</taxon>
        <taxon>Alveolata</taxon>
        <taxon>Perkinsozoa</taxon>
        <taxon>Perkinsea</taxon>
        <taxon>Perkinsida</taxon>
        <taxon>Perkinsidae</taxon>
        <taxon>Perkinsus</taxon>
    </lineage>
</organism>
<dbReference type="Gene3D" id="3.30.420.10">
    <property type="entry name" value="Ribonuclease H-like superfamily/Ribonuclease H"/>
    <property type="match status" value="1"/>
</dbReference>
<dbReference type="Gene3D" id="3.10.10.10">
    <property type="entry name" value="HIV Type 1 Reverse Transcriptase, subunit A, domain 1"/>
    <property type="match status" value="1"/>
</dbReference>
<name>C5LJF3_PERM5</name>
<dbReference type="RefSeq" id="XP_002771337.1">
    <property type="nucleotide sequence ID" value="XM_002771291.1"/>
</dbReference>
<dbReference type="InterPro" id="IPR043502">
    <property type="entry name" value="DNA/RNA_pol_sf"/>
</dbReference>
<dbReference type="PANTHER" id="PTHR37984">
    <property type="entry name" value="PROTEIN CBG26694"/>
    <property type="match status" value="1"/>
</dbReference>
<dbReference type="InterPro" id="IPR043128">
    <property type="entry name" value="Rev_trsase/Diguanyl_cyclase"/>
</dbReference>
<gene>
    <name evidence="2" type="ORF">Pmar_PMAR018409</name>
</gene>
<accession>C5LJF3</accession>
<dbReference type="InterPro" id="IPR001584">
    <property type="entry name" value="Integrase_cat-core"/>
</dbReference>
<dbReference type="SUPFAM" id="SSF53098">
    <property type="entry name" value="Ribonuclease H-like"/>
    <property type="match status" value="1"/>
</dbReference>
<protein>
    <submittedName>
        <fullName evidence="2">Gag/pol/env polyprotein, putative</fullName>
    </submittedName>
</protein>
<dbReference type="AlphaFoldDB" id="C5LJF3"/>
<dbReference type="InterPro" id="IPR050951">
    <property type="entry name" value="Retrovirus_Pol_polyprotein"/>
</dbReference>
<dbReference type="Gene3D" id="3.30.70.270">
    <property type="match status" value="1"/>
</dbReference>
<dbReference type="Proteomes" id="UP000007800">
    <property type="component" value="Unassembled WGS sequence"/>
</dbReference>
<keyword evidence="3" id="KW-1185">Reference proteome</keyword>
<feature type="domain" description="Integrase catalytic" evidence="1">
    <location>
        <begin position="869"/>
        <end position="1026"/>
    </location>
</feature>
<dbReference type="InterPro" id="IPR012337">
    <property type="entry name" value="RNaseH-like_sf"/>
</dbReference>
<dbReference type="GO" id="GO:0003676">
    <property type="term" value="F:nucleic acid binding"/>
    <property type="evidence" value="ECO:0007669"/>
    <property type="project" value="InterPro"/>
</dbReference>
<evidence type="ECO:0000313" key="2">
    <source>
        <dbReference type="EMBL" id="EER03153.1"/>
    </source>
</evidence>
<dbReference type="SUPFAM" id="SSF56672">
    <property type="entry name" value="DNA/RNA polymerases"/>
    <property type="match status" value="1"/>
</dbReference>
<dbReference type="EMBL" id="GG682441">
    <property type="protein sequence ID" value="EER03153.1"/>
    <property type="molecule type" value="Genomic_DNA"/>
</dbReference>
<reference evidence="2 3" key="1">
    <citation type="submission" date="2008-07" db="EMBL/GenBank/DDBJ databases">
        <authorList>
            <person name="El-Sayed N."/>
            <person name="Caler E."/>
            <person name="Inman J."/>
            <person name="Amedeo P."/>
            <person name="Hass B."/>
            <person name="Wortman J."/>
        </authorList>
    </citation>
    <scope>NUCLEOTIDE SEQUENCE [LARGE SCALE GENOMIC DNA]</scope>
    <source>
        <strain evidence="3">ATCC 50983 / TXsc</strain>
    </source>
</reference>
<dbReference type="GO" id="GO:0015074">
    <property type="term" value="P:DNA integration"/>
    <property type="evidence" value="ECO:0007669"/>
    <property type="project" value="InterPro"/>
</dbReference>
<dbReference type="InterPro" id="IPR036397">
    <property type="entry name" value="RNaseH_sf"/>
</dbReference>
<proteinExistence type="predicted"/>
<dbReference type="PROSITE" id="PS50994">
    <property type="entry name" value="INTEGRASE"/>
    <property type="match status" value="1"/>
</dbReference>